<evidence type="ECO:0000256" key="2">
    <source>
        <dbReference type="ARBA" id="ARBA00023316"/>
    </source>
</evidence>
<sequence length="303" mass="31627">MHLQSAIHKPLQLLPQLGWPQAASVDWRLWRATAAVAVVGQGTNAHMGSGATQVAATPAACGKLAAANANAPAKGFTIRVKNVVIGQVPSRPAADQVAHQIRQAVPALEANPNGLTPQLSEALAAAQVDGKTVFVLPKAGAAQASAAKAAHPSQTALQAIAWVNNLRLAFGGSPLEPSQVQMVAHGLGETRKTFNGTASWYGPYFHGRQTATGEIFNQNDLTAAHKTLPFGTYLKVRNQLNGKSVVVRINDRGPYIGDRSLDLSYAAAQCLGGAQVGLIPYQATILAPGVPQAWRSEVVAALP</sequence>
<dbReference type="EC" id="4.2.2.-" evidence="3"/>
<evidence type="ECO:0000313" key="7">
    <source>
        <dbReference type="Proteomes" id="UP000185557"/>
    </source>
</evidence>
<comment type="caution">
    <text evidence="6">The sequence shown here is derived from an EMBL/GenBank/DDBJ whole genome shotgun (WGS) entry which is preliminary data.</text>
</comment>
<dbReference type="Pfam" id="PF03330">
    <property type="entry name" value="DPBB_1"/>
    <property type="match status" value="1"/>
</dbReference>
<protein>
    <recommendedName>
        <fullName evidence="3">Probable endolytic peptidoglycan transglycosylase RlpA</fullName>
        <ecNumber evidence="3">4.2.2.-</ecNumber>
    </recommendedName>
</protein>
<name>A0A1U7J0V8_9CYAN</name>
<accession>A0A1U7J0V8</accession>
<dbReference type="STRING" id="549789.NIES30_20685"/>
<organism evidence="6 7">
    <name type="scientific">Phormidium tenue NIES-30</name>
    <dbReference type="NCBI Taxonomy" id="549789"/>
    <lineage>
        <taxon>Bacteria</taxon>
        <taxon>Bacillati</taxon>
        <taxon>Cyanobacteriota</taxon>
        <taxon>Cyanophyceae</taxon>
        <taxon>Oscillatoriophycideae</taxon>
        <taxon>Oscillatoriales</taxon>
        <taxon>Oscillatoriaceae</taxon>
        <taxon>Phormidium</taxon>
    </lineage>
</organism>
<keyword evidence="1 3" id="KW-0456">Lyase</keyword>
<dbReference type="RefSeq" id="WP_073610345.1">
    <property type="nucleotide sequence ID" value="NZ_MRCG01000018.1"/>
</dbReference>
<evidence type="ECO:0000256" key="3">
    <source>
        <dbReference type="HAMAP-Rule" id="MF_02071"/>
    </source>
</evidence>
<dbReference type="GO" id="GO:0071555">
    <property type="term" value="P:cell wall organization"/>
    <property type="evidence" value="ECO:0007669"/>
    <property type="project" value="UniProtKB-KW"/>
</dbReference>
<dbReference type="InterPro" id="IPR009009">
    <property type="entry name" value="RlpA-like_DPBB"/>
</dbReference>
<dbReference type="HAMAP" id="MF_02071">
    <property type="entry name" value="RlpA"/>
    <property type="match status" value="1"/>
</dbReference>
<dbReference type="AlphaFoldDB" id="A0A1U7J0V8"/>
<dbReference type="CDD" id="cd22268">
    <property type="entry name" value="DPBB_RlpA-like"/>
    <property type="match status" value="1"/>
</dbReference>
<dbReference type="EMBL" id="MRCG01000018">
    <property type="protein sequence ID" value="OKH45194.1"/>
    <property type="molecule type" value="Genomic_DNA"/>
</dbReference>
<dbReference type="SUPFAM" id="SSF50685">
    <property type="entry name" value="Barwin-like endoglucanases"/>
    <property type="match status" value="1"/>
</dbReference>
<feature type="domain" description="RlpA-like protein double-psi beta-barrel" evidence="5">
    <location>
        <begin position="194"/>
        <end position="280"/>
    </location>
</feature>
<evidence type="ECO:0000259" key="5">
    <source>
        <dbReference type="Pfam" id="PF03330"/>
    </source>
</evidence>
<dbReference type="InterPro" id="IPR034718">
    <property type="entry name" value="RlpA"/>
</dbReference>
<dbReference type="Proteomes" id="UP000185557">
    <property type="component" value="Unassembled WGS sequence"/>
</dbReference>
<dbReference type="PANTHER" id="PTHR34183">
    <property type="entry name" value="ENDOLYTIC PEPTIDOGLYCAN TRANSGLYCOSYLASE RLPA"/>
    <property type="match status" value="1"/>
</dbReference>
<gene>
    <name evidence="3" type="primary">rlpA</name>
    <name evidence="6" type="ORF">NIES30_20685</name>
</gene>
<evidence type="ECO:0000313" key="6">
    <source>
        <dbReference type="EMBL" id="OKH45194.1"/>
    </source>
</evidence>
<comment type="similarity">
    <text evidence="3 4">Belongs to the RlpA family.</text>
</comment>
<dbReference type="NCBIfam" id="TIGR00413">
    <property type="entry name" value="rlpA"/>
    <property type="match status" value="1"/>
</dbReference>
<dbReference type="InterPro" id="IPR012997">
    <property type="entry name" value="RplA"/>
</dbReference>
<evidence type="ECO:0000256" key="1">
    <source>
        <dbReference type="ARBA" id="ARBA00023239"/>
    </source>
</evidence>
<keyword evidence="2 3" id="KW-0961">Cell wall biogenesis/degradation</keyword>
<comment type="function">
    <text evidence="3">Lytic transglycosylase with a strong preference for naked glycan strands that lack stem peptides.</text>
</comment>
<reference evidence="6 7" key="1">
    <citation type="submission" date="2016-11" db="EMBL/GenBank/DDBJ databases">
        <title>Draft Genome Sequences of Nine Cyanobacterial Strains from Diverse Habitats.</title>
        <authorList>
            <person name="Zhu T."/>
            <person name="Hou S."/>
            <person name="Lu X."/>
            <person name="Hess W.R."/>
        </authorList>
    </citation>
    <scope>NUCLEOTIDE SEQUENCE [LARGE SCALE GENOMIC DNA]</scope>
    <source>
        <strain evidence="6 7">NIES-30</strain>
    </source>
</reference>
<dbReference type="PANTHER" id="PTHR34183:SF1">
    <property type="entry name" value="ENDOLYTIC PEPTIDOGLYCAN TRANSGLYCOSYLASE RLPA"/>
    <property type="match status" value="1"/>
</dbReference>
<dbReference type="InterPro" id="IPR036908">
    <property type="entry name" value="RlpA-like_sf"/>
</dbReference>
<proteinExistence type="inferred from homology"/>
<keyword evidence="7" id="KW-1185">Reference proteome</keyword>
<dbReference type="GO" id="GO:0008932">
    <property type="term" value="F:lytic endotransglycosylase activity"/>
    <property type="evidence" value="ECO:0007669"/>
    <property type="project" value="UniProtKB-UniRule"/>
</dbReference>
<dbReference type="GO" id="GO:0000270">
    <property type="term" value="P:peptidoglycan metabolic process"/>
    <property type="evidence" value="ECO:0007669"/>
    <property type="project" value="UniProtKB-UniRule"/>
</dbReference>
<evidence type="ECO:0000256" key="4">
    <source>
        <dbReference type="RuleBase" id="RU003495"/>
    </source>
</evidence>
<dbReference type="Gene3D" id="2.40.40.10">
    <property type="entry name" value="RlpA-like domain"/>
    <property type="match status" value="1"/>
</dbReference>